<sequence length="362" mass="37885">MRMISQHLTLSRTYFVTLIAATALVCSIFDAPSFASPKGGGNSDAGGSVSGGGADSIEVQAQASETVVSDGSGSPTSAAPGTGASVDVSGIAVDPICWYEYVGSGEEVAKNMEERKEQIEKDKKSNSGVSIGRALIYAFDSYADWEDRRDQDGGWYKVNCDPSRAASEEEYRQTLLGMRESAISPNVWLPAGTPMPQPYIAGETLARAVMASATIPTPTIETNPAIGNQGSTLVGYDTWVWATDATVRSTTISATAGSTTATVTIAATGLKLSAPDSQVKCTGFGQPWTPQTPDWDTTDCLIVFTRSSAHLGGTTPLTTTINYHTTFTATDGTSGSLGITSTQSETPIPVAEVQTLNTTDDD</sequence>
<reference evidence="3 4" key="1">
    <citation type="submission" date="2018-12" db="EMBL/GenBank/DDBJ databases">
        <authorList>
            <consortium name="Pathogen Informatics"/>
        </authorList>
    </citation>
    <scope>NUCLEOTIDE SEQUENCE [LARGE SCALE GENOMIC DNA]</scope>
    <source>
        <strain evidence="3 4">NCTC11923</strain>
    </source>
</reference>
<accession>A0A448KAP3</accession>
<gene>
    <name evidence="3" type="ORF">NCTC11923_00612</name>
</gene>
<dbReference type="EMBL" id="LR134363">
    <property type="protein sequence ID" value="VEG73995.1"/>
    <property type="molecule type" value="Genomic_DNA"/>
</dbReference>
<feature type="signal peptide" evidence="2">
    <location>
        <begin position="1"/>
        <end position="35"/>
    </location>
</feature>
<organism evidence="3 4">
    <name type="scientific">Actinomyces slackii</name>
    <dbReference type="NCBI Taxonomy" id="52774"/>
    <lineage>
        <taxon>Bacteria</taxon>
        <taxon>Bacillati</taxon>
        <taxon>Actinomycetota</taxon>
        <taxon>Actinomycetes</taxon>
        <taxon>Actinomycetales</taxon>
        <taxon>Actinomycetaceae</taxon>
        <taxon>Actinomyces</taxon>
    </lineage>
</organism>
<name>A0A448KAP3_9ACTO</name>
<evidence type="ECO:0000313" key="3">
    <source>
        <dbReference type="EMBL" id="VEG73995.1"/>
    </source>
</evidence>
<evidence type="ECO:0000256" key="1">
    <source>
        <dbReference type="SAM" id="MobiDB-lite"/>
    </source>
</evidence>
<protein>
    <recommendedName>
        <fullName evidence="5">Ig-like domain-containing protein</fullName>
    </recommendedName>
</protein>
<keyword evidence="2" id="KW-0732">Signal</keyword>
<feature type="chain" id="PRO_5019349630" description="Ig-like domain-containing protein" evidence="2">
    <location>
        <begin position="36"/>
        <end position="362"/>
    </location>
</feature>
<keyword evidence="4" id="KW-1185">Reference proteome</keyword>
<proteinExistence type="predicted"/>
<dbReference type="AlphaFoldDB" id="A0A448KAP3"/>
<feature type="compositionally biased region" description="Polar residues" evidence="1">
    <location>
        <begin position="63"/>
        <end position="79"/>
    </location>
</feature>
<feature type="region of interest" description="Disordered" evidence="1">
    <location>
        <begin position="63"/>
        <end position="84"/>
    </location>
</feature>
<dbReference type="KEGG" id="asla:NCTC11923_00612"/>
<evidence type="ECO:0008006" key="5">
    <source>
        <dbReference type="Google" id="ProtNLM"/>
    </source>
</evidence>
<evidence type="ECO:0000256" key="2">
    <source>
        <dbReference type="SAM" id="SignalP"/>
    </source>
</evidence>
<dbReference type="STRING" id="1278298.GCA_000428685_00135"/>
<dbReference type="Proteomes" id="UP000276899">
    <property type="component" value="Chromosome"/>
</dbReference>
<evidence type="ECO:0000313" key="4">
    <source>
        <dbReference type="Proteomes" id="UP000276899"/>
    </source>
</evidence>